<feature type="domain" description="CBM10" evidence="16">
    <location>
        <begin position="278"/>
        <end position="318"/>
    </location>
</feature>
<keyword evidence="10 12" id="KW-0326">Glycosidase</keyword>
<evidence type="ECO:0000256" key="2">
    <source>
        <dbReference type="ARBA" id="ARBA00004851"/>
    </source>
</evidence>
<dbReference type="Pfam" id="PF02013">
    <property type="entry name" value="CBM_10"/>
    <property type="match status" value="2"/>
</dbReference>
<keyword evidence="7" id="KW-0677">Repeat</keyword>
<dbReference type="InterPro" id="IPR009034">
    <property type="entry name" value="Dockerin_dom_fun_sf"/>
</dbReference>
<evidence type="ECO:0000256" key="14">
    <source>
        <dbReference type="SAM" id="SignalP"/>
    </source>
</evidence>
<dbReference type="Pfam" id="PF00457">
    <property type="entry name" value="Glyco_hydro_11"/>
    <property type="match status" value="1"/>
</dbReference>
<dbReference type="SUPFAM" id="SSF49899">
    <property type="entry name" value="Concanavalin A-like lectins/glucanases"/>
    <property type="match status" value="1"/>
</dbReference>
<keyword evidence="9 12" id="KW-0119">Carbohydrate metabolism</keyword>
<keyword evidence="6 14" id="KW-0732">Signal</keyword>
<evidence type="ECO:0000256" key="12">
    <source>
        <dbReference type="PROSITE-ProRule" id="PRU01097"/>
    </source>
</evidence>
<evidence type="ECO:0000256" key="13">
    <source>
        <dbReference type="RuleBase" id="RU362015"/>
    </source>
</evidence>
<feature type="chain" id="PRO_5015540605" description="Endo-1,4-beta-xylanase" evidence="14">
    <location>
        <begin position="19"/>
        <end position="362"/>
    </location>
</feature>
<dbReference type="SUPFAM" id="SSF64571">
    <property type="entry name" value="Cellulose docking domain, dockering"/>
    <property type="match status" value="2"/>
</dbReference>
<dbReference type="EMBL" id="MH043798">
    <property type="protein sequence ID" value="AWI66952.1"/>
    <property type="molecule type" value="mRNA"/>
</dbReference>
<dbReference type="EC" id="3.2.1.8" evidence="4 12"/>
<feature type="domain" description="GH11" evidence="15">
    <location>
        <begin position="36"/>
        <end position="243"/>
    </location>
</feature>
<evidence type="ECO:0000256" key="1">
    <source>
        <dbReference type="ARBA" id="ARBA00000681"/>
    </source>
</evidence>
<evidence type="ECO:0000256" key="5">
    <source>
        <dbReference type="ARBA" id="ARBA00022651"/>
    </source>
</evidence>
<evidence type="ECO:0000256" key="9">
    <source>
        <dbReference type="ARBA" id="ARBA00023277"/>
    </source>
</evidence>
<dbReference type="InterPro" id="IPR018208">
    <property type="entry name" value="GH11_AS_1"/>
</dbReference>
<evidence type="ECO:0000256" key="10">
    <source>
        <dbReference type="ARBA" id="ARBA00023295"/>
    </source>
</evidence>
<dbReference type="InterPro" id="IPR001137">
    <property type="entry name" value="Glyco_hydro_11"/>
</dbReference>
<dbReference type="InterPro" id="IPR013320">
    <property type="entry name" value="ConA-like_dom_sf"/>
</dbReference>
<accession>A0A2S1TZ82</accession>
<dbReference type="PROSITE" id="PS00776">
    <property type="entry name" value="GH11_1"/>
    <property type="match status" value="1"/>
</dbReference>
<name>A0A2S1TZ82_9FUNG</name>
<keyword evidence="5 12" id="KW-0858">Xylan degradation</keyword>
<comment type="catalytic activity">
    <reaction evidence="1 12 13">
        <text>Endohydrolysis of (1-&gt;4)-beta-D-xylosidic linkages in xylans.</text>
        <dbReference type="EC" id="3.2.1.8"/>
    </reaction>
</comment>
<dbReference type="Gene3D" id="3.90.1220.10">
    <property type="entry name" value="Cellulose docking domain, dockering"/>
    <property type="match status" value="2"/>
</dbReference>
<feature type="domain" description="CBM10" evidence="16">
    <location>
        <begin position="321"/>
        <end position="361"/>
    </location>
</feature>
<evidence type="ECO:0000313" key="17">
    <source>
        <dbReference type="EMBL" id="AWI66952.1"/>
    </source>
</evidence>
<proteinExistence type="evidence at transcript level"/>
<dbReference type="InterPro" id="IPR033123">
    <property type="entry name" value="GH11_dom"/>
</dbReference>
<keyword evidence="8 12" id="KW-0378">Hydrolase</keyword>
<dbReference type="PANTHER" id="PTHR46828">
    <property type="entry name" value="ENDO-1,4-BETA-XYLANASE A-RELATED"/>
    <property type="match status" value="1"/>
</dbReference>
<evidence type="ECO:0000256" key="11">
    <source>
        <dbReference type="ARBA" id="ARBA00023326"/>
    </source>
</evidence>
<dbReference type="InterPro" id="IPR002883">
    <property type="entry name" value="CBM10/Dockerin_dom"/>
</dbReference>
<dbReference type="UniPathway" id="UPA00114"/>
<feature type="active site" description="Nucleophile" evidence="12">
    <location>
        <position position="142"/>
    </location>
</feature>
<evidence type="ECO:0000259" key="16">
    <source>
        <dbReference type="PROSITE" id="PS51763"/>
    </source>
</evidence>
<evidence type="ECO:0000259" key="15">
    <source>
        <dbReference type="PROSITE" id="PS51761"/>
    </source>
</evidence>
<evidence type="ECO:0000256" key="8">
    <source>
        <dbReference type="ARBA" id="ARBA00022801"/>
    </source>
</evidence>
<evidence type="ECO:0000256" key="6">
    <source>
        <dbReference type="ARBA" id="ARBA00022729"/>
    </source>
</evidence>
<protein>
    <recommendedName>
        <fullName evidence="4 12">Endo-1,4-beta-xylanase</fullName>
        <ecNumber evidence="4 12">3.2.1.8</ecNumber>
    </recommendedName>
</protein>
<dbReference type="PANTHER" id="PTHR46828:SF2">
    <property type="entry name" value="ENDO-1,4-BETA-XYLANASE A-RELATED"/>
    <property type="match status" value="1"/>
</dbReference>
<comment type="similarity">
    <text evidence="3 12 13">Belongs to the glycosyl hydrolase 11 (cellulase G) family.</text>
</comment>
<comment type="pathway">
    <text evidence="2 12 13">Glycan degradation; xylan degradation.</text>
</comment>
<dbReference type="InterPro" id="IPR033119">
    <property type="entry name" value="GH11_AS_2"/>
</dbReference>
<dbReference type="PROSITE" id="PS51761">
    <property type="entry name" value="GH11_3"/>
    <property type="match status" value="1"/>
</dbReference>
<dbReference type="GO" id="GO:0031176">
    <property type="term" value="F:endo-1,4-beta-xylanase activity"/>
    <property type="evidence" value="ECO:0007669"/>
    <property type="project" value="UniProtKB-UniRule"/>
</dbReference>
<evidence type="ECO:0000256" key="7">
    <source>
        <dbReference type="ARBA" id="ARBA00022737"/>
    </source>
</evidence>
<dbReference type="InterPro" id="IPR013319">
    <property type="entry name" value="GH11/12"/>
</dbReference>
<evidence type="ECO:0000256" key="4">
    <source>
        <dbReference type="ARBA" id="ARBA00012590"/>
    </source>
</evidence>
<keyword evidence="11 12" id="KW-0624">Polysaccharide degradation</keyword>
<dbReference type="PROSITE" id="PS00777">
    <property type="entry name" value="GH11_2"/>
    <property type="match status" value="1"/>
</dbReference>
<dbReference type="GO" id="GO:0045493">
    <property type="term" value="P:xylan catabolic process"/>
    <property type="evidence" value="ECO:0007669"/>
    <property type="project" value="UniProtKB-UniRule"/>
</dbReference>
<feature type="signal peptide" evidence="14">
    <location>
        <begin position="1"/>
        <end position="18"/>
    </location>
</feature>
<reference evidence="17" key="1">
    <citation type="submission" date="2018-03" db="EMBL/GenBank/DDBJ databases">
        <title>Horizontal gene transfer is an indispensable driver in forging the evolution of the Neocallimastigomycota as a distinct gut-dwelling fungal lineage.</title>
        <authorList>
            <person name="Murphy C.L."/>
            <person name="Youssef N.H."/>
            <person name="Elshahed M.S."/>
        </authorList>
    </citation>
    <scope>NUCLEOTIDE SEQUENCE</scope>
    <source>
        <strain evidence="17">D3A</strain>
    </source>
</reference>
<evidence type="ECO:0000256" key="3">
    <source>
        <dbReference type="ARBA" id="ARBA00007792"/>
    </source>
</evidence>
<feature type="active site" description="Proton donor" evidence="12">
    <location>
        <position position="230"/>
    </location>
</feature>
<dbReference type="PRINTS" id="PR00911">
    <property type="entry name" value="GLHYDRLASE11"/>
</dbReference>
<dbReference type="PROSITE" id="PS51763">
    <property type="entry name" value="CBM10"/>
    <property type="match status" value="2"/>
</dbReference>
<dbReference type="AlphaFoldDB" id="A0A2S1TZ82"/>
<sequence>MRTIKFLFALAITTVAKAQWGGNGGASAGQKLSVGGGQNQHKGVFDGFSYEIWLDNTGGSGSMTLGKGATFKAEWSAAVNRGNFLARRGLDFGSTKKATDYEYIGMDYEASYRQTASASGNSRLCVYGWFQNRGVQGVPLVEYYIIEDWVDWVPDAQGKMVTIDGAQYKIFQMDHTGPTINGGNETFKQYFSVRQQKRTSGHITVSDHFKAWASQGWGIGNLYEVALNAEGWQSSGVADVTKLDVYTTKQGSAPRTTTTTTRTTTRTTTKTLPTTNNKCSAKITAQGYKCCSDPNCVIYYTDEDGTWGVENNQWCGCGVEACSSKITAQGYKCCSDPKCVVYYTDDDGKWGVENNEWCGCGL</sequence>
<dbReference type="Gene3D" id="2.60.120.180">
    <property type="match status" value="1"/>
</dbReference>
<organism evidence="17">
    <name type="scientific">Orpinomyces joyonii</name>
    <dbReference type="NCBI Taxonomy" id="48250"/>
    <lineage>
        <taxon>Eukaryota</taxon>
        <taxon>Fungi</taxon>
        <taxon>Fungi incertae sedis</taxon>
        <taxon>Chytridiomycota</taxon>
        <taxon>Chytridiomycota incertae sedis</taxon>
        <taxon>Neocallimastigomycetes</taxon>
        <taxon>Neocallimastigales</taxon>
        <taxon>Neocallimastigaceae</taxon>
        <taxon>Orpinomyces</taxon>
    </lineage>
</organism>